<dbReference type="OrthoDB" id="1493837at2"/>
<feature type="active site" description="Proton acceptor" evidence="15">
    <location>
        <position position="63"/>
    </location>
</feature>
<evidence type="ECO:0000256" key="7">
    <source>
        <dbReference type="ARBA" id="ARBA00022741"/>
    </source>
</evidence>
<feature type="binding site" evidence="18">
    <location>
        <position position="70"/>
    </location>
    <ligand>
        <name>a divalent metal cation</name>
        <dbReference type="ChEBI" id="CHEBI:60240"/>
    </ligand>
</feature>
<keyword evidence="13" id="KW-0594">Phospholipid biosynthesis</keyword>
<keyword evidence="7 17" id="KW-0547">Nucleotide-binding</keyword>
<evidence type="ECO:0000256" key="1">
    <source>
        <dbReference type="ARBA" id="ARBA00004651"/>
    </source>
</evidence>
<evidence type="ECO:0000256" key="16">
    <source>
        <dbReference type="PIRSR" id="PIRSR600829-2"/>
    </source>
</evidence>
<dbReference type="PANTHER" id="PTHR34299:SF1">
    <property type="entry name" value="DIACYLGLYCEROL KINASE"/>
    <property type="match status" value="1"/>
</dbReference>
<reference evidence="20 21" key="1">
    <citation type="submission" date="2017-05" db="EMBL/GenBank/DDBJ databases">
        <authorList>
            <person name="Varghese N."/>
            <person name="Submissions S."/>
        </authorList>
    </citation>
    <scope>NUCLEOTIDE SEQUENCE [LARGE SCALE GENOMIC DNA]</scope>
    <source>
        <strain evidence="20 21">DSM 19036</strain>
    </source>
</reference>
<evidence type="ECO:0000256" key="10">
    <source>
        <dbReference type="ARBA" id="ARBA00022989"/>
    </source>
</evidence>
<keyword evidence="8 20" id="KW-0418">Kinase</keyword>
<feature type="transmembrane region" description="Helical" evidence="19">
    <location>
        <begin position="25"/>
        <end position="43"/>
    </location>
</feature>
<dbReference type="EMBL" id="FXTN01000005">
    <property type="protein sequence ID" value="SMO70778.1"/>
    <property type="molecule type" value="Genomic_DNA"/>
</dbReference>
<dbReference type="RefSeq" id="WP_142528454.1">
    <property type="nucleotide sequence ID" value="NZ_CBCSJO010000005.1"/>
</dbReference>
<dbReference type="GO" id="GO:0005886">
    <property type="term" value="C:plasma membrane"/>
    <property type="evidence" value="ECO:0007669"/>
    <property type="project" value="UniProtKB-SubCell"/>
</dbReference>
<keyword evidence="21" id="KW-1185">Reference proteome</keyword>
<evidence type="ECO:0000256" key="9">
    <source>
        <dbReference type="ARBA" id="ARBA00022840"/>
    </source>
</evidence>
<feature type="binding site" evidence="17">
    <location>
        <position position="3"/>
    </location>
    <ligand>
        <name>ATP</name>
        <dbReference type="ChEBI" id="CHEBI:30616"/>
    </ligand>
</feature>
<evidence type="ECO:0000256" key="17">
    <source>
        <dbReference type="PIRSR" id="PIRSR600829-3"/>
    </source>
</evidence>
<dbReference type="AlphaFoldDB" id="A0A521DGM7"/>
<proteinExistence type="inferred from homology"/>
<sequence length="115" mass="12017">MRRLIKSFGYAVSGIIYTAKTQMNFKIHLSAILAVGLTGYYVKLSAAEWASIIMAIGLVLVAELLNTAVELLVDLVSPGFNAQAGKVKDIAAGAVLVAAGISVVVGAIIFIPKLI</sequence>
<name>A0A521DGM7_9SPHI</name>
<feature type="binding site" evidence="17">
    <location>
        <position position="10"/>
    </location>
    <ligand>
        <name>ATP</name>
        <dbReference type="ChEBI" id="CHEBI:30616"/>
    </ligand>
</feature>
<protein>
    <submittedName>
        <fullName evidence="20">Undecaprenol kinase/diacylglycerol kinase (ATP)</fullName>
    </submittedName>
</protein>
<evidence type="ECO:0000256" key="14">
    <source>
        <dbReference type="ARBA" id="ARBA00023264"/>
    </source>
</evidence>
<keyword evidence="18" id="KW-0460">Magnesium</keyword>
<keyword evidence="18" id="KW-0479">Metal-binding</keyword>
<feature type="binding site" evidence="16">
    <location>
        <position position="3"/>
    </location>
    <ligand>
        <name>substrate</name>
    </ligand>
</feature>
<feature type="transmembrane region" description="Helical" evidence="19">
    <location>
        <begin position="90"/>
        <end position="111"/>
    </location>
</feature>
<dbReference type="PROSITE" id="PS01069">
    <property type="entry name" value="DAGK_PROKAR"/>
    <property type="match status" value="1"/>
</dbReference>
<dbReference type="GO" id="GO:0008654">
    <property type="term" value="P:phospholipid biosynthetic process"/>
    <property type="evidence" value="ECO:0007669"/>
    <property type="project" value="UniProtKB-KW"/>
</dbReference>
<dbReference type="Proteomes" id="UP000320300">
    <property type="component" value="Unassembled WGS sequence"/>
</dbReference>
<keyword evidence="6 19" id="KW-0812">Transmembrane</keyword>
<dbReference type="InterPro" id="IPR036945">
    <property type="entry name" value="DAGK_sf"/>
</dbReference>
<evidence type="ECO:0000256" key="12">
    <source>
        <dbReference type="ARBA" id="ARBA00023136"/>
    </source>
</evidence>
<dbReference type="GO" id="GO:0005524">
    <property type="term" value="F:ATP binding"/>
    <property type="evidence" value="ECO:0007669"/>
    <property type="project" value="UniProtKB-KW"/>
</dbReference>
<evidence type="ECO:0000256" key="3">
    <source>
        <dbReference type="ARBA" id="ARBA00022475"/>
    </source>
</evidence>
<feature type="binding site" evidence="17">
    <location>
        <begin position="88"/>
        <end position="89"/>
    </location>
    <ligand>
        <name>ATP</name>
        <dbReference type="ChEBI" id="CHEBI:30616"/>
    </ligand>
</feature>
<feature type="binding site" evidence="17">
    <location>
        <position position="70"/>
    </location>
    <ligand>
        <name>ATP</name>
        <dbReference type="ChEBI" id="CHEBI:30616"/>
    </ligand>
</feature>
<dbReference type="Pfam" id="PF01219">
    <property type="entry name" value="DAGK_prokar"/>
    <property type="match status" value="1"/>
</dbReference>
<comment type="cofactor">
    <cofactor evidence="18">
        <name>Mg(2+)</name>
        <dbReference type="ChEBI" id="CHEBI:18420"/>
    </cofactor>
    <text evidence="18">Mn(2+), Zn(2+), Cd(2+) and Co(2+) support activity to lesser extents.</text>
</comment>
<feature type="transmembrane region" description="Helical" evidence="19">
    <location>
        <begin position="49"/>
        <end position="69"/>
    </location>
</feature>
<evidence type="ECO:0000256" key="5">
    <source>
        <dbReference type="ARBA" id="ARBA00022679"/>
    </source>
</evidence>
<keyword evidence="9 17" id="KW-0067">ATP-binding</keyword>
<dbReference type="InterPro" id="IPR000829">
    <property type="entry name" value="DAGK"/>
</dbReference>
<dbReference type="CDD" id="cd14265">
    <property type="entry name" value="UDPK_IM_like"/>
    <property type="match status" value="1"/>
</dbReference>
<evidence type="ECO:0000313" key="21">
    <source>
        <dbReference type="Proteomes" id="UP000320300"/>
    </source>
</evidence>
<keyword evidence="12 19" id="KW-0472">Membrane</keyword>
<evidence type="ECO:0000256" key="6">
    <source>
        <dbReference type="ARBA" id="ARBA00022692"/>
    </source>
</evidence>
<evidence type="ECO:0000313" key="20">
    <source>
        <dbReference type="EMBL" id="SMO70778.1"/>
    </source>
</evidence>
<evidence type="ECO:0000256" key="13">
    <source>
        <dbReference type="ARBA" id="ARBA00023209"/>
    </source>
</evidence>
<evidence type="ECO:0000256" key="2">
    <source>
        <dbReference type="ARBA" id="ARBA00005967"/>
    </source>
</evidence>
<comment type="subcellular location">
    <subcellularLocation>
        <location evidence="1">Cell membrane</location>
        <topology evidence="1">Multi-pass membrane protein</topology>
    </subcellularLocation>
</comment>
<evidence type="ECO:0000256" key="15">
    <source>
        <dbReference type="PIRSR" id="PIRSR600829-1"/>
    </source>
</evidence>
<organism evidence="20 21">
    <name type="scientific">Pedobacter westerhofensis</name>
    <dbReference type="NCBI Taxonomy" id="425512"/>
    <lineage>
        <taxon>Bacteria</taxon>
        <taxon>Pseudomonadati</taxon>
        <taxon>Bacteroidota</taxon>
        <taxon>Sphingobacteriia</taxon>
        <taxon>Sphingobacteriales</taxon>
        <taxon>Sphingobacteriaceae</taxon>
        <taxon>Pedobacter</taxon>
    </lineage>
</organism>
<dbReference type="GO" id="GO:0016301">
    <property type="term" value="F:kinase activity"/>
    <property type="evidence" value="ECO:0007669"/>
    <property type="project" value="UniProtKB-KW"/>
</dbReference>
<evidence type="ECO:0000256" key="18">
    <source>
        <dbReference type="PIRSR" id="PIRSR600829-4"/>
    </source>
</evidence>
<evidence type="ECO:0000256" key="11">
    <source>
        <dbReference type="ARBA" id="ARBA00023098"/>
    </source>
</evidence>
<keyword evidence="4" id="KW-0444">Lipid biosynthesis</keyword>
<keyword evidence="11" id="KW-0443">Lipid metabolism</keyword>
<keyword evidence="3" id="KW-1003">Cell membrane</keyword>
<evidence type="ECO:0000256" key="19">
    <source>
        <dbReference type="SAM" id="Phobius"/>
    </source>
</evidence>
<dbReference type="GO" id="GO:0046872">
    <property type="term" value="F:metal ion binding"/>
    <property type="evidence" value="ECO:0007669"/>
    <property type="project" value="UniProtKB-KW"/>
</dbReference>
<keyword evidence="5" id="KW-0808">Transferase</keyword>
<dbReference type="Gene3D" id="1.10.287.3610">
    <property type="match status" value="1"/>
</dbReference>
<keyword evidence="10 19" id="KW-1133">Transmembrane helix</keyword>
<evidence type="ECO:0000256" key="4">
    <source>
        <dbReference type="ARBA" id="ARBA00022516"/>
    </source>
</evidence>
<evidence type="ECO:0000256" key="8">
    <source>
        <dbReference type="ARBA" id="ARBA00022777"/>
    </source>
</evidence>
<keyword evidence="14" id="KW-1208">Phospholipid metabolism</keyword>
<comment type="similarity">
    <text evidence="2">Belongs to the bacterial diacylglycerol kinase family.</text>
</comment>
<feature type="binding site" evidence="16">
    <location>
        <position position="63"/>
    </location>
    <ligand>
        <name>substrate</name>
    </ligand>
</feature>
<accession>A0A521DGM7</accession>
<gene>
    <name evidence="20" type="ORF">SAMN06265348_105357</name>
</gene>
<dbReference type="PANTHER" id="PTHR34299">
    <property type="entry name" value="DIACYLGLYCEROL KINASE"/>
    <property type="match status" value="1"/>
</dbReference>
<dbReference type="InterPro" id="IPR033717">
    <property type="entry name" value="UDPK"/>
</dbReference>